<dbReference type="GO" id="GO:0006424">
    <property type="term" value="P:glutamyl-tRNA aminoacylation"/>
    <property type="evidence" value="ECO:0007669"/>
    <property type="project" value="InterPro"/>
</dbReference>
<dbReference type="Gene3D" id="3.40.50.620">
    <property type="entry name" value="HUPs"/>
    <property type="match status" value="1"/>
</dbReference>
<dbReference type="InterPro" id="IPR014729">
    <property type="entry name" value="Rossmann-like_a/b/a_fold"/>
</dbReference>
<keyword evidence="1 7" id="KW-0436">Ligase</keyword>
<dbReference type="HAMAP" id="MF_01428">
    <property type="entry name" value="Glu_Q_tRNA_synth"/>
    <property type="match status" value="1"/>
</dbReference>
<evidence type="ECO:0000313" key="10">
    <source>
        <dbReference type="EMBL" id="AIJ47207.1"/>
    </source>
</evidence>
<name>A0A076PV30_COMTE</name>
<dbReference type="GO" id="GO:0005829">
    <property type="term" value="C:cytosol"/>
    <property type="evidence" value="ECO:0007669"/>
    <property type="project" value="TreeGrafter"/>
</dbReference>
<evidence type="ECO:0000259" key="9">
    <source>
        <dbReference type="Pfam" id="PF00749"/>
    </source>
</evidence>
<feature type="binding site" evidence="7">
    <location>
        <position position="117"/>
    </location>
    <ligand>
        <name>Zn(2+)</name>
        <dbReference type="ChEBI" id="CHEBI:29105"/>
    </ligand>
</feature>
<feature type="binding site" evidence="7">
    <location>
        <position position="294"/>
    </location>
    <ligand>
        <name>ATP</name>
        <dbReference type="ChEBI" id="CHEBI:30616"/>
    </ligand>
</feature>
<feature type="binding site" evidence="7">
    <location>
        <begin position="25"/>
        <end position="29"/>
    </location>
    <ligand>
        <name>L-glutamate</name>
        <dbReference type="ChEBI" id="CHEBI:29985"/>
    </ligand>
</feature>
<dbReference type="EMBL" id="CP006704">
    <property type="protein sequence ID" value="AIJ47207.1"/>
    <property type="molecule type" value="Genomic_DNA"/>
</dbReference>
<sequence>MASLMSAALSRPFTSAPSAGPYIGRFAPSPTGPLHAGSLVAALASWLDARAHQGRWLIRIEDIDPPRCQPGADLEILRQLGACGLHSDLPVVWQSQRHALYEKALQQLQAQNMAYACGCTRKDIEAAWQAKGLTHERHVERPYPGTCRHGLQGKPARAWRFALEQQVHELQENQTNTLTQQAQAATQSIAIRHSCLESVRPVLHWQDRRLGPQQQNLITSVGDFVLRRADGLWAYQLAVVVDDAEQGITDVVRGEDLADNTPRQLMLQLALGLPQPRYLHTPLVCMESGEKLSKQHGAPAVDVSQPLSVLSAAAQELGLPQAPAATTGCNESPASALPLALDFWLQCWRQTYNIAP</sequence>
<keyword evidence="4 7" id="KW-0862">Zinc</keyword>
<evidence type="ECO:0000256" key="1">
    <source>
        <dbReference type="ARBA" id="ARBA00022598"/>
    </source>
</evidence>
<feature type="binding site" evidence="7">
    <location>
        <position position="61"/>
    </location>
    <ligand>
        <name>L-glutamate</name>
        <dbReference type="ChEBI" id="CHEBI:29985"/>
    </ligand>
</feature>
<dbReference type="AlphaFoldDB" id="A0A076PV30"/>
<accession>A0A076PV30</accession>
<feature type="binding site" evidence="7">
    <location>
        <position position="119"/>
    </location>
    <ligand>
        <name>Zn(2+)</name>
        <dbReference type="ChEBI" id="CHEBI:29105"/>
    </ligand>
</feature>
<feature type="binding site" evidence="7">
    <location>
        <position position="143"/>
    </location>
    <ligand>
        <name>Zn(2+)</name>
        <dbReference type="ChEBI" id="CHEBI:29105"/>
    </ligand>
</feature>
<feature type="binding site" evidence="7">
    <location>
        <position position="253"/>
    </location>
    <ligand>
        <name>L-glutamate</name>
        <dbReference type="ChEBI" id="CHEBI:29985"/>
    </ligand>
</feature>
<dbReference type="EC" id="6.1.1.-" evidence="7"/>
<comment type="similarity">
    <text evidence="7">Belongs to the class-I aminoacyl-tRNA synthetase family. GluQ subfamily.</text>
</comment>
<feature type="domain" description="Glutamyl/glutaminyl-tRNA synthetase class Ib catalytic" evidence="9">
    <location>
        <begin position="25"/>
        <end position="304"/>
    </location>
</feature>
<evidence type="ECO:0000256" key="7">
    <source>
        <dbReference type="HAMAP-Rule" id="MF_01428"/>
    </source>
</evidence>
<dbReference type="GO" id="GO:0008270">
    <property type="term" value="F:zinc ion binding"/>
    <property type="evidence" value="ECO:0007669"/>
    <property type="project" value="UniProtKB-UniRule"/>
</dbReference>
<feature type="binding site" evidence="7">
    <location>
        <position position="147"/>
    </location>
    <ligand>
        <name>Zn(2+)</name>
        <dbReference type="ChEBI" id="CHEBI:29105"/>
    </ligand>
</feature>
<dbReference type="GO" id="GO:0006400">
    <property type="term" value="P:tRNA modification"/>
    <property type="evidence" value="ECO:0007669"/>
    <property type="project" value="InterPro"/>
</dbReference>
<dbReference type="Pfam" id="PF00749">
    <property type="entry name" value="tRNA-synt_1c"/>
    <property type="match status" value="1"/>
</dbReference>
<reference evidence="10 11" key="1">
    <citation type="journal article" date="2014" name="Genome Announc.">
        <title>Complete Genome Sequence of Polychlorinated Biphenyl Degrader Comamonas testosteroni TK102 (NBRC 109938).</title>
        <authorList>
            <person name="Fukuda K."/>
            <person name="Hosoyama A."/>
            <person name="Tsuchikane K."/>
            <person name="Ohji S."/>
            <person name="Yamazoe A."/>
            <person name="Fujita N."/>
            <person name="Shintani M."/>
            <person name="Kimbara K."/>
        </authorList>
    </citation>
    <scope>NUCLEOTIDE SEQUENCE [LARGE SCALE GENOMIC DNA]</scope>
    <source>
        <strain evidence="10">TK102</strain>
    </source>
</reference>
<keyword evidence="8" id="KW-0648">Protein biosynthesis</keyword>
<dbReference type="HOGENOM" id="CLU_015768_0_1_4"/>
<dbReference type="KEGG" id="ctes:O987_15480"/>
<dbReference type="SUPFAM" id="SSF52374">
    <property type="entry name" value="Nucleotidylyl transferase"/>
    <property type="match status" value="1"/>
</dbReference>
<dbReference type="InterPro" id="IPR049940">
    <property type="entry name" value="GluQ/Sye"/>
</dbReference>
<feature type="short sequence motif" description="'KMSKS' region" evidence="7">
    <location>
        <begin position="291"/>
        <end position="295"/>
    </location>
</feature>
<comment type="function">
    <text evidence="7">Catalyzes the tRNA-independent activation of glutamate in presence of ATP and the subsequent transfer of glutamate onto a tRNA(Asp). Glutamate is transferred on the 2-amino-5-(4,5-dihydroxy-2-cyclopenten-1-yl) moiety of the queuosine in the wobble position of the QUC anticodon.</text>
</comment>
<dbReference type="GO" id="GO:0005524">
    <property type="term" value="F:ATP binding"/>
    <property type="evidence" value="ECO:0007669"/>
    <property type="project" value="UniProtKB-KW"/>
</dbReference>
<protein>
    <recommendedName>
        <fullName evidence="7">Glutamyl-Q tRNA(Asp) synthetase</fullName>
        <shortName evidence="7">Glu-Q-RSs</shortName>
        <ecNumber evidence="7">6.1.1.-</ecNumber>
    </recommendedName>
</protein>
<evidence type="ECO:0000256" key="4">
    <source>
        <dbReference type="ARBA" id="ARBA00022833"/>
    </source>
</evidence>
<dbReference type="InterPro" id="IPR020058">
    <property type="entry name" value="Glu/Gln-tRNA-synth_Ib_cat-dom"/>
</dbReference>
<evidence type="ECO:0000256" key="8">
    <source>
        <dbReference type="RuleBase" id="RU363037"/>
    </source>
</evidence>
<dbReference type="NCBIfam" id="NF004313">
    <property type="entry name" value="PRK05710.1-2"/>
    <property type="match status" value="1"/>
</dbReference>
<organism evidence="10 11">
    <name type="scientific">Comamonas testosteroni TK102</name>
    <dbReference type="NCBI Taxonomy" id="1392005"/>
    <lineage>
        <taxon>Bacteria</taxon>
        <taxon>Pseudomonadati</taxon>
        <taxon>Pseudomonadota</taxon>
        <taxon>Betaproteobacteria</taxon>
        <taxon>Burkholderiales</taxon>
        <taxon>Comamonadaceae</taxon>
        <taxon>Comamonas</taxon>
    </lineage>
</organism>
<dbReference type="GO" id="GO:0004818">
    <property type="term" value="F:glutamate-tRNA ligase activity"/>
    <property type="evidence" value="ECO:0007669"/>
    <property type="project" value="TreeGrafter"/>
</dbReference>
<dbReference type="InterPro" id="IPR022380">
    <property type="entry name" value="Glu-Q_tRNA(Asp)_Synthase"/>
</dbReference>
<dbReference type="PANTHER" id="PTHR43311">
    <property type="entry name" value="GLUTAMATE--TRNA LIGASE"/>
    <property type="match status" value="1"/>
</dbReference>
<evidence type="ECO:0000256" key="5">
    <source>
        <dbReference type="ARBA" id="ARBA00022840"/>
    </source>
</evidence>
<dbReference type="Proteomes" id="UP000028782">
    <property type="component" value="Chromosome"/>
</dbReference>
<keyword evidence="6 7" id="KW-0030">Aminoacyl-tRNA synthetase</keyword>
<dbReference type="NCBIfam" id="TIGR03838">
    <property type="entry name" value="queuosine_YadB"/>
    <property type="match status" value="1"/>
</dbReference>
<evidence type="ECO:0000256" key="6">
    <source>
        <dbReference type="ARBA" id="ARBA00023146"/>
    </source>
</evidence>
<evidence type="ECO:0000256" key="3">
    <source>
        <dbReference type="ARBA" id="ARBA00022741"/>
    </source>
</evidence>
<evidence type="ECO:0000256" key="2">
    <source>
        <dbReference type="ARBA" id="ARBA00022723"/>
    </source>
</evidence>
<evidence type="ECO:0000313" key="11">
    <source>
        <dbReference type="Proteomes" id="UP000028782"/>
    </source>
</evidence>
<gene>
    <name evidence="7" type="primary">gluQ</name>
    <name evidence="10" type="ORF">O987_15480</name>
</gene>
<feature type="binding site" evidence="7">
    <location>
        <position position="235"/>
    </location>
    <ligand>
        <name>L-glutamate</name>
        <dbReference type="ChEBI" id="CHEBI:29985"/>
    </ligand>
</feature>
<keyword evidence="3 7" id="KW-0547">Nucleotide-binding</keyword>
<feature type="short sequence motif" description="'HIGH' region" evidence="7">
    <location>
        <begin position="28"/>
        <end position="38"/>
    </location>
</feature>
<dbReference type="PANTHER" id="PTHR43311:SF1">
    <property type="entry name" value="GLUTAMYL-Q TRNA(ASP) SYNTHETASE"/>
    <property type="match status" value="1"/>
</dbReference>
<comment type="cofactor">
    <cofactor evidence="7">
        <name>Zn(2+)</name>
        <dbReference type="ChEBI" id="CHEBI:29105"/>
    </cofactor>
    <text evidence="7">Binds 1 zinc ion per subunit.</text>
</comment>
<keyword evidence="2 7" id="KW-0479">Metal-binding</keyword>
<proteinExistence type="inferred from homology"/>
<dbReference type="PRINTS" id="PR00987">
    <property type="entry name" value="TRNASYNTHGLU"/>
</dbReference>
<dbReference type="InterPro" id="IPR000924">
    <property type="entry name" value="Glu/Gln-tRNA-synth"/>
</dbReference>
<keyword evidence="5 7" id="KW-0067">ATP-binding</keyword>